<dbReference type="Gene3D" id="1.10.3380.30">
    <property type="match status" value="1"/>
</dbReference>
<feature type="non-terminal residue" evidence="6">
    <location>
        <position position="1"/>
    </location>
</feature>
<evidence type="ECO:0000256" key="4">
    <source>
        <dbReference type="ARBA" id="ARBA00022840"/>
    </source>
</evidence>
<dbReference type="SMART" id="SM01142">
    <property type="entry name" value="DSHCT"/>
    <property type="match status" value="1"/>
</dbReference>
<dbReference type="EMBL" id="VYXB01002774">
    <property type="protein sequence ID" value="NWS13178.1"/>
    <property type="molecule type" value="Genomic_DNA"/>
</dbReference>
<evidence type="ECO:0000256" key="1">
    <source>
        <dbReference type="ARBA" id="ARBA00022741"/>
    </source>
</evidence>
<keyword evidence="3 6" id="KW-0347">Helicase</keyword>
<comment type="caution">
    <text evidence="6">The sequence shown here is derived from an EMBL/GenBank/DDBJ whole genome shotgun (WGS) entry which is preliminary data.</text>
</comment>
<keyword evidence="1" id="KW-0547">Nucleotide-binding</keyword>
<proteinExistence type="predicted"/>
<sequence length="106" mass="12130">MDIRVAKRELKKARTVLQMDELKCRKRVLRRLGFATSSDVIEMKGRVACEISSADELLLTEMMFNGLFNDLSAEQATALLSCFVFQENVSYFFQFKNSRHSCVPAV</sequence>
<evidence type="ECO:0000259" key="5">
    <source>
        <dbReference type="SMART" id="SM01142"/>
    </source>
</evidence>
<keyword evidence="7" id="KW-1185">Reference proteome</keyword>
<dbReference type="Pfam" id="PF08148">
    <property type="entry name" value="DSHCT"/>
    <property type="match status" value="1"/>
</dbReference>
<evidence type="ECO:0000256" key="3">
    <source>
        <dbReference type="ARBA" id="ARBA00022806"/>
    </source>
</evidence>
<dbReference type="InterPro" id="IPR050699">
    <property type="entry name" value="RNA-DNA_Helicase"/>
</dbReference>
<dbReference type="GO" id="GO:0004386">
    <property type="term" value="F:helicase activity"/>
    <property type="evidence" value="ECO:0007669"/>
    <property type="project" value="UniProtKB-KW"/>
</dbReference>
<dbReference type="InterPro" id="IPR012961">
    <property type="entry name" value="Ski2/MTR4_C"/>
</dbReference>
<keyword evidence="2" id="KW-0378">Hydrolase</keyword>
<dbReference type="PANTHER" id="PTHR12131:SF7">
    <property type="entry name" value="EXOSOME RNA HELICASE MTR4"/>
    <property type="match status" value="1"/>
</dbReference>
<accession>A0A7K5CYR8</accession>
<dbReference type="GO" id="GO:0005634">
    <property type="term" value="C:nucleus"/>
    <property type="evidence" value="ECO:0007669"/>
    <property type="project" value="TreeGrafter"/>
</dbReference>
<dbReference type="PANTHER" id="PTHR12131">
    <property type="entry name" value="ATP-DEPENDENT RNA AND DNA HELICASE"/>
    <property type="match status" value="1"/>
</dbReference>
<evidence type="ECO:0000313" key="7">
    <source>
        <dbReference type="Proteomes" id="UP000525089"/>
    </source>
</evidence>
<organism evidence="6 7">
    <name type="scientific">Pachyramphus minor</name>
    <dbReference type="NCBI Taxonomy" id="369605"/>
    <lineage>
        <taxon>Eukaryota</taxon>
        <taxon>Metazoa</taxon>
        <taxon>Chordata</taxon>
        <taxon>Craniata</taxon>
        <taxon>Vertebrata</taxon>
        <taxon>Euteleostomi</taxon>
        <taxon>Archelosauria</taxon>
        <taxon>Archosauria</taxon>
        <taxon>Dinosauria</taxon>
        <taxon>Saurischia</taxon>
        <taxon>Theropoda</taxon>
        <taxon>Coelurosauria</taxon>
        <taxon>Aves</taxon>
        <taxon>Neognathae</taxon>
        <taxon>Neoaves</taxon>
        <taxon>Telluraves</taxon>
        <taxon>Australaves</taxon>
        <taxon>Passeriformes</taxon>
        <taxon>Tyrannidae</taxon>
        <taxon>Pachyramphus</taxon>
    </lineage>
</organism>
<name>A0A7K5CYR8_9TYRA</name>
<feature type="domain" description="ATP-dependent RNA helicase Ski2/MTR4 C-terminal" evidence="5">
    <location>
        <begin position="36"/>
        <end position="103"/>
    </location>
</feature>
<dbReference type="AlphaFoldDB" id="A0A7K5CYR8"/>
<reference evidence="6 7" key="1">
    <citation type="submission" date="2019-09" db="EMBL/GenBank/DDBJ databases">
        <title>Bird 10,000 Genomes (B10K) Project - Family phase.</title>
        <authorList>
            <person name="Zhang G."/>
        </authorList>
    </citation>
    <scope>NUCLEOTIDE SEQUENCE [LARGE SCALE GENOMIC DNA]</scope>
    <source>
        <strain evidence="6">B10K-DU-001-72</strain>
        <tissue evidence="6">Muscle</tissue>
    </source>
</reference>
<dbReference type="GO" id="GO:0000460">
    <property type="term" value="P:maturation of 5.8S rRNA"/>
    <property type="evidence" value="ECO:0007669"/>
    <property type="project" value="TreeGrafter"/>
</dbReference>
<dbReference type="GO" id="GO:0016787">
    <property type="term" value="F:hydrolase activity"/>
    <property type="evidence" value="ECO:0007669"/>
    <property type="project" value="UniProtKB-KW"/>
</dbReference>
<protein>
    <submittedName>
        <fullName evidence="6">MTREX helicase</fullName>
    </submittedName>
</protein>
<feature type="non-terminal residue" evidence="6">
    <location>
        <position position="106"/>
    </location>
</feature>
<evidence type="ECO:0000256" key="2">
    <source>
        <dbReference type="ARBA" id="ARBA00022801"/>
    </source>
</evidence>
<evidence type="ECO:0000313" key="6">
    <source>
        <dbReference type="EMBL" id="NWS13178.1"/>
    </source>
</evidence>
<gene>
    <name evidence="6" type="primary">Mtrex_0</name>
    <name evidence="6" type="ORF">PACMIN_R15047</name>
</gene>
<dbReference type="GO" id="GO:0005524">
    <property type="term" value="F:ATP binding"/>
    <property type="evidence" value="ECO:0007669"/>
    <property type="project" value="UniProtKB-KW"/>
</dbReference>
<dbReference type="Proteomes" id="UP000525089">
    <property type="component" value="Unassembled WGS sequence"/>
</dbReference>
<keyword evidence="4" id="KW-0067">ATP-binding</keyword>